<dbReference type="AlphaFoldDB" id="A0A438HNM7"/>
<feature type="compositionally biased region" description="Basic and acidic residues" evidence="1">
    <location>
        <begin position="215"/>
        <end position="248"/>
    </location>
</feature>
<dbReference type="Proteomes" id="UP000288805">
    <property type="component" value="Unassembled WGS sequence"/>
</dbReference>
<feature type="region of interest" description="Disordered" evidence="1">
    <location>
        <begin position="194"/>
        <end position="253"/>
    </location>
</feature>
<evidence type="ECO:0000313" key="3">
    <source>
        <dbReference type="EMBL" id="RVW86105.1"/>
    </source>
</evidence>
<dbReference type="Pfam" id="PF03732">
    <property type="entry name" value="Retrotrans_gag"/>
    <property type="match status" value="1"/>
</dbReference>
<feature type="domain" description="Retrotransposon gag" evidence="2">
    <location>
        <begin position="106"/>
        <end position="166"/>
    </location>
</feature>
<evidence type="ECO:0000259" key="2">
    <source>
        <dbReference type="Pfam" id="PF03732"/>
    </source>
</evidence>
<comment type="caution">
    <text evidence="3">The sequence shown here is derived from an EMBL/GenBank/DDBJ whole genome shotgun (WGS) entry which is preliminary data.</text>
</comment>
<organism evidence="3 4">
    <name type="scientific">Vitis vinifera</name>
    <name type="common">Grape</name>
    <dbReference type="NCBI Taxonomy" id="29760"/>
    <lineage>
        <taxon>Eukaryota</taxon>
        <taxon>Viridiplantae</taxon>
        <taxon>Streptophyta</taxon>
        <taxon>Embryophyta</taxon>
        <taxon>Tracheophyta</taxon>
        <taxon>Spermatophyta</taxon>
        <taxon>Magnoliopsida</taxon>
        <taxon>eudicotyledons</taxon>
        <taxon>Gunneridae</taxon>
        <taxon>Pentapetalae</taxon>
        <taxon>rosids</taxon>
        <taxon>Vitales</taxon>
        <taxon>Vitaceae</taxon>
        <taxon>Viteae</taxon>
        <taxon>Vitis</taxon>
    </lineage>
</organism>
<gene>
    <name evidence="3" type="ORF">CK203_037990</name>
</gene>
<evidence type="ECO:0000256" key="1">
    <source>
        <dbReference type="SAM" id="MobiDB-lite"/>
    </source>
</evidence>
<protein>
    <recommendedName>
        <fullName evidence="2">Retrotransposon gag domain-containing protein</fullName>
    </recommendedName>
</protein>
<accession>A0A438HNM7</accession>
<dbReference type="EMBL" id="QGNW01000197">
    <property type="protein sequence ID" value="RVW86105.1"/>
    <property type="molecule type" value="Genomic_DNA"/>
</dbReference>
<reference evidence="3 4" key="1">
    <citation type="journal article" date="2018" name="PLoS Genet.">
        <title>Population sequencing reveals clonal diversity and ancestral inbreeding in the grapevine cultivar Chardonnay.</title>
        <authorList>
            <person name="Roach M.J."/>
            <person name="Johnson D.L."/>
            <person name="Bohlmann J."/>
            <person name="van Vuuren H.J."/>
            <person name="Jones S.J."/>
            <person name="Pretorius I.S."/>
            <person name="Schmidt S.A."/>
            <person name="Borneman A.R."/>
        </authorList>
    </citation>
    <scope>NUCLEOTIDE SEQUENCE [LARGE SCALE GENOMIC DNA]</scope>
    <source>
        <strain evidence="4">cv. Chardonnay</strain>
        <tissue evidence="3">Leaf</tissue>
    </source>
</reference>
<proteinExistence type="predicted"/>
<dbReference type="InterPro" id="IPR005162">
    <property type="entry name" value="Retrotrans_gag_dom"/>
</dbReference>
<evidence type="ECO:0000313" key="4">
    <source>
        <dbReference type="Proteomes" id="UP000288805"/>
    </source>
</evidence>
<name>A0A438HNM7_VITVI</name>
<sequence>MSFQDKVMTMFASVESRMEALAARMDARDQEIRQELAIYKTAVSARVMATHEAPRVEVPKPHTFSGKRDAKELDNFLWHMERYFEAIALMDEATKRDVHHRHMGCLKREIKRQFYPEDVAYLARKSLKRLKHTGSIREYVKEFSTLMLEIPNMAEEELLFNFMDNLQSWAEQELRRRGVQDLATAMAVAESLVDYRRGDSSKPKPPSKGNQAKGGGDKRSQGHTSKEGSSKGPSGKDGKGKDKRKEFTPRTNCFCAMVRTGHGTALRGRL</sequence>